<dbReference type="InterPro" id="IPR029024">
    <property type="entry name" value="TerB-like"/>
</dbReference>
<proteinExistence type="predicted"/>
<evidence type="ECO:0000313" key="2">
    <source>
        <dbReference type="EMBL" id="CUX80270.1"/>
    </source>
</evidence>
<feature type="domain" description="Co-chaperone DjlA N-terminal" evidence="1">
    <location>
        <begin position="18"/>
        <end position="129"/>
    </location>
</feature>
<evidence type="ECO:0000313" key="5">
    <source>
        <dbReference type="Proteomes" id="UP000182045"/>
    </source>
</evidence>
<dbReference type="EMBL" id="FBYC01000004">
    <property type="protein sequence ID" value="CUX80270.1"/>
    <property type="molecule type" value="Genomic_DNA"/>
</dbReference>
<dbReference type="PATRIC" id="fig|1666912.4.peg.2121"/>
<dbReference type="Proteomes" id="UP000050413">
    <property type="component" value="Unassembled WGS sequence"/>
</dbReference>
<dbReference type="Proteomes" id="UP000182045">
    <property type="component" value="Unassembled WGS sequence"/>
</dbReference>
<dbReference type="CDD" id="cd07313">
    <property type="entry name" value="terB_like_2"/>
    <property type="match status" value="1"/>
</dbReference>
<dbReference type="EMBL" id="LJSG01000011">
    <property type="protein sequence ID" value="KPP92658.1"/>
    <property type="molecule type" value="Genomic_DNA"/>
</dbReference>
<reference evidence="2 5" key="2">
    <citation type="submission" date="2016-01" db="EMBL/GenBank/DDBJ databases">
        <authorList>
            <person name="Varghese N."/>
        </authorList>
    </citation>
    <scope>NUCLEOTIDE SEQUENCE [LARGE SCALE GENOMIC DNA]</scope>
    <source>
        <strain evidence="2 5">HL-91</strain>
    </source>
</reference>
<gene>
    <name evidence="2" type="ORF">Ga0058931_0977</name>
    <name evidence="3" type="ORF">HLUCCA05_09700</name>
</gene>
<dbReference type="OrthoDB" id="5402150at2"/>
<accession>A0A0P7YTF0</accession>
<protein>
    <submittedName>
        <fullName evidence="2">Uncharacterized conserved protein, tellurite resistance protein B (TerB) family</fullName>
    </submittedName>
</protein>
<reference evidence="3 4" key="1">
    <citation type="submission" date="2015-09" db="EMBL/GenBank/DDBJ databases">
        <title>Identification and resolution of microdiversity through metagenomic sequencing of parallel consortia.</title>
        <authorList>
            <person name="Nelson W.C."/>
            <person name="Romine M.F."/>
            <person name="Lindemann S.R."/>
        </authorList>
    </citation>
    <scope>NUCLEOTIDE SEQUENCE [LARGE SCALE GENOMIC DNA]</scope>
    <source>
        <strain evidence="3">HL-91</strain>
    </source>
</reference>
<keyword evidence="5" id="KW-1185">Reference proteome</keyword>
<dbReference type="SUPFAM" id="SSF158682">
    <property type="entry name" value="TerB-like"/>
    <property type="match status" value="1"/>
</dbReference>
<organism evidence="3 4">
    <name type="scientific">Roseibaca calidilacus</name>
    <dbReference type="NCBI Taxonomy" id="1666912"/>
    <lineage>
        <taxon>Bacteria</taxon>
        <taxon>Pseudomonadati</taxon>
        <taxon>Pseudomonadota</taxon>
        <taxon>Alphaproteobacteria</taxon>
        <taxon>Rhodobacterales</taxon>
        <taxon>Paracoccaceae</taxon>
        <taxon>Roseinatronobacter</taxon>
    </lineage>
</organism>
<comment type="caution">
    <text evidence="3">The sequence shown here is derived from an EMBL/GenBank/DDBJ whole genome shotgun (WGS) entry which is preliminary data.</text>
</comment>
<evidence type="ECO:0000259" key="1">
    <source>
        <dbReference type="Pfam" id="PF05099"/>
    </source>
</evidence>
<dbReference type="RefSeq" id="WP_072245344.1">
    <property type="nucleotide sequence ID" value="NZ_FBYC01000004.1"/>
</dbReference>
<dbReference type="Pfam" id="PF05099">
    <property type="entry name" value="TerB"/>
    <property type="match status" value="1"/>
</dbReference>
<name>A0A0P7YTF0_9RHOB</name>
<dbReference type="AlphaFoldDB" id="A0A0P7YTF0"/>
<dbReference type="InterPro" id="IPR007791">
    <property type="entry name" value="DjlA_N"/>
</dbReference>
<evidence type="ECO:0000313" key="3">
    <source>
        <dbReference type="EMBL" id="KPP92658.1"/>
    </source>
</evidence>
<dbReference type="STRING" id="1666912.Ga0058931_0977"/>
<sequence>MIGRLFRKPEPDKPDGRVAVAALLVRVARTDGDYADAERAVIQAILTRRFGSADMLAQAEALEQSAGDTVHLTKAIKDEIAHDDRLDYLQDLWRVVLADEARDFEEDGFMRLACNLLGMGDRDSARARQLVQAEGG</sequence>
<dbReference type="Gene3D" id="1.10.3680.10">
    <property type="entry name" value="TerB-like"/>
    <property type="match status" value="1"/>
</dbReference>
<evidence type="ECO:0000313" key="4">
    <source>
        <dbReference type="Proteomes" id="UP000050413"/>
    </source>
</evidence>